<dbReference type="Pfam" id="PF13812">
    <property type="entry name" value="PPR_3"/>
    <property type="match status" value="2"/>
</dbReference>
<keyword evidence="3" id="KW-1133">Transmembrane helix</keyword>
<organism evidence="4 5">
    <name type="scientific">Polarella glacialis</name>
    <name type="common">Dinoflagellate</name>
    <dbReference type="NCBI Taxonomy" id="89957"/>
    <lineage>
        <taxon>Eukaryota</taxon>
        <taxon>Sar</taxon>
        <taxon>Alveolata</taxon>
        <taxon>Dinophyceae</taxon>
        <taxon>Suessiales</taxon>
        <taxon>Suessiaceae</taxon>
        <taxon>Polarella</taxon>
    </lineage>
</organism>
<feature type="repeat" description="PPR" evidence="2">
    <location>
        <begin position="9"/>
        <end position="43"/>
    </location>
</feature>
<dbReference type="EMBL" id="CAJNNW010035724">
    <property type="protein sequence ID" value="CAE8729621.1"/>
    <property type="molecule type" value="Genomic_DNA"/>
</dbReference>
<evidence type="ECO:0000313" key="4">
    <source>
        <dbReference type="EMBL" id="CAE8729621.1"/>
    </source>
</evidence>
<evidence type="ECO:0008006" key="6">
    <source>
        <dbReference type="Google" id="ProtNLM"/>
    </source>
</evidence>
<dbReference type="PROSITE" id="PS51375">
    <property type="entry name" value="PPR"/>
    <property type="match status" value="3"/>
</dbReference>
<dbReference type="AlphaFoldDB" id="A0A813LK23"/>
<dbReference type="Pfam" id="PF13041">
    <property type="entry name" value="PPR_2"/>
    <property type="match status" value="1"/>
</dbReference>
<dbReference type="InterPro" id="IPR011990">
    <property type="entry name" value="TPR-like_helical_dom_sf"/>
</dbReference>
<evidence type="ECO:0000256" key="2">
    <source>
        <dbReference type="PROSITE-ProRule" id="PRU00708"/>
    </source>
</evidence>
<accession>A0A813LK23</accession>
<dbReference type="Proteomes" id="UP000626109">
    <property type="component" value="Unassembled WGS sequence"/>
</dbReference>
<keyword evidence="1" id="KW-0677">Repeat</keyword>
<dbReference type="Gene3D" id="1.25.40.10">
    <property type="entry name" value="Tetratricopeptide repeat domain"/>
    <property type="match status" value="2"/>
</dbReference>
<dbReference type="PROSITE" id="PS51257">
    <property type="entry name" value="PROKAR_LIPOPROTEIN"/>
    <property type="match status" value="1"/>
</dbReference>
<sequence>MRLARQAPDVVTFNSAISACAKSGEWTQALDLFSQAQQPGQHGRPDVITYSAMMDACDKASKWRLALYLVQEMYTGSVLPNEVTCASAIGACTKAHNPVVSLELFEKTKLLGVRVNVKTYAAALGACHQNRELWPWALHYLGEMKQTRVAPDIGILNGVMGVCTNIAYWGQEKRSQLTMIEQLMKDVRFLQLKPDVMTYTHAMQAATQAGRWDKSLALLQELKDARLTPDGIVYGSAVTACQEGLCWEGALLLLNEMESASLLGFAQGYFSFFVVGFAVVCCCFTP</sequence>
<proteinExistence type="predicted"/>
<dbReference type="InterPro" id="IPR002885">
    <property type="entry name" value="PPR_rpt"/>
</dbReference>
<evidence type="ECO:0000256" key="1">
    <source>
        <dbReference type="ARBA" id="ARBA00022737"/>
    </source>
</evidence>
<evidence type="ECO:0000256" key="3">
    <source>
        <dbReference type="SAM" id="Phobius"/>
    </source>
</evidence>
<evidence type="ECO:0000313" key="5">
    <source>
        <dbReference type="Proteomes" id="UP000626109"/>
    </source>
</evidence>
<gene>
    <name evidence="4" type="ORF">PGLA2088_LOCUS45465</name>
</gene>
<name>A0A813LK23_POLGL</name>
<feature type="transmembrane region" description="Helical" evidence="3">
    <location>
        <begin position="262"/>
        <end position="284"/>
    </location>
</feature>
<keyword evidence="3" id="KW-0812">Transmembrane</keyword>
<protein>
    <recommendedName>
        <fullName evidence="6">Pentacotripeptide-repeat region of PRORP domain-containing protein</fullName>
    </recommendedName>
</protein>
<comment type="caution">
    <text evidence="4">The sequence shown here is derived from an EMBL/GenBank/DDBJ whole genome shotgun (WGS) entry which is preliminary data.</text>
</comment>
<reference evidence="4" key="1">
    <citation type="submission" date="2021-02" db="EMBL/GenBank/DDBJ databases">
        <authorList>
            <person name="Dougan E. K."/>
            <person name="Rhodes N."/>
            <person name="Thang M."/>
            <person name="Chan C."/>
        </authorList>
    </citation>
    <scope>NUCLEOTIDE SEQUENCE</scope>
</reference>
<dbReference type="NCBIfam" id="TIGR00756">
    <property type="entry name" value="PPR"/>
    <property type="match status" value="2"/>
</dbReference>
<feature type="repeat" description="PPR" evidence="2">
    <location>
        <begin position="46"/>
        <end position="80"/>
    </location>
</feature>
<dbReference type="PANTHER" id="PTHR47447">
    <property type="entry name" value="OS03G0856100 PROTEIN"/>
    <property type="match status" value="1"/>
</dbReference>
<feature type="repeat" description="PPR" evidence="2">
    <location>
        <begin position="195"/>
        <end position="229"/>
    </location>
</feature>
<dbReference type="PANTHER" id="PTHR47447:SF17">
    <property type="entry name" value="OS12G0638900 PROTEIN"/>
    <property type="match status" value="1"/>
</dbReference>
<keyword evidence="3" id="KW-0472">Membrane</keyword>